<keyword evidence="7" id="KW-0915">Sodium</keyword>
<feature type="transmembrane region" description="Helical" evidence="9">
    <location>
        <begin position="228"/>
        <end position="248"/>
    </location>
</feature>
<evidence type="ECO:0000256" key="2">
    <source>
        <dbReference type="ARBA" id="ARBA00022448"/>
    </source>
</evidence>
<dbReference type="PANTHER" id="PTHR11616:SF20">
    <property type="entry name" value="SODIUM- AND CHLORIDE-DEPENDENT BETAINE TRANSPORTER"/>
    <property type="match status" value="1"/>
</dbReference>
<evidence type="ECO:0000256" key="3">
    <source>
        <dbReference type="ARBA" id="ARBA00022692"/>
    </source>
</evidence>
<feature type="compositionally biased region" description="Polar residues" evidence="8">
    <location>
        <begin position="52"/>
        <end position="61"/>
    </location>
</feature>
<evidence type="ECO:0000256" key="7">
    <source>
        <dbReference type="PIRSR" id="PIRSR600175-1"/>
    </source>
</evidence>
<dbReference type="PANTHER" id="PTHR11616">
    <property type="entry name" value="SODIUM/CHLORIDE DEPENDENT TRANSPORTER"/>
    <property type="match status" value="1"/>
</dbReference>
<keyword evidence="5 9" id="KW-1133">Transmembrane helix</keyword>
<feature type="transmembrane region" description="Helical" evidence="9">
    <location>
        <begin position="486"/>
        <end position="503"/>
    </location>
</feature>
<feature type="transmembrane region" description="Helical" evidence="9">
    <location>
        <begin position="311"/>
        <end position="331"/>
    </location>
</feature>
<feature type="transmembrane region" description="Helical" evidence="9">
    <location>
        <begin position="260"/>
        <end position="290"/>
    </location>
</feature>
<sequence>MAHFLKSMLNLPSRAELGRNEDPESFVTSEGATVQASGQQNLENCEAVNQNLEPSHSTVKSPESRAEAGFSLHKSSHSNNDDECISTAEERSLSIVVVGNAAHRGHWSGLWDFLMSMISYSVGLGNVWRFPYLAYKNGGVWVQAPPEPESSQNLYNCNDPNKAKAFCYKRYGKYEVRVTQIYCSFLTMELSDEECRMLIANRSFDRIFELYEIRPATEYDVQVIHRSVMFVICVTSCSMNAFLFYIIITQSESIRSAKGLIMFSCIYDFVFALFNMQMGSLPSSVLGIAFNYSNQLIRFEDYRIMEVLKTIAGMSFLGTWLNIPIQFLWRFHIFRYGCAPRGIYLYVLAISSSLIFIVAGTINSRAFGSATEEDRILIRRIIHAYGFKDVRLSEVTGSFNTTDRYKASNYMIKFLLFGSYSVAIAVDLIMSYYWRTQEQYTSDRTRKMFSAVKVTFRLMAVGPLLTAVLPAYLIRAFGTACTFHPWIMMTVSWLVVFQIMGLSQEECNELLANRNYDPIFEWYTANPVTAYDVQTIHKVVEALICSAGCGLNLFLLYVIVQPSERLRSVKDFLMFGCIYDILLAAVNMQMETFPYTVLGVAFSYDNIILRSSKYRVTGILKSAARTIFFGSWIIIPVQFLWRFHVFRYGCAPRGIFFYLMWIVPTIVCLTAGSLNYNMYGFSTHEERVLIQKIVFYSGFKDVALADVTGTYMSSQRYSIHNTCIKVLLGGCYVVTIVVDVAMSRYWSSHRLDAHHRTRKMFYGVKYALRVMAIGPFITGVIPAILTRYSGTACTLNPWNMMAVSWLIGCHSLFNAITTFYFIRPCRRYLLSCLKRQSTLEPFVVGTDASTEIFGNICRGRECAKCGEQPKKLLAVSRRNPISFEPSLVKRNVLRISHSPSLIQLLGHIGPAKSELKFSEVCAPY</sequence>
<feature type="transmembrane region" description="Helical" evidence="9">
    <location>
        <begin position="454"/>
        <end position="474"/>
    </location>
</feature>
<dbReference type="GO" id="GO:0005332">
    <property type="term" value="F:gamma-aminobutyric acid:sodium:chloride symporter activity"/>
    <property type="evidence" value="ECO:0007669"/>
    <property type="project" value="TreeGrafter"/>
</dbReference>
<comment type="subcellular location">
    <subcellularLocation>
        <location evidence="1">Membrane</location>
        <topology evidence="1">Multi-pass membrane protein</topology>
    </subcellularLocation>
</comment>
<keyword evidence="2" id="KW-0813">Transport</keyword>
<dbReference type="Proteomes" id="UP000095284">
    <property type="component" value="Unplaced"/>
</dbReference>
<evidence type="ECO:0000313" key="11">
    <source>
        <dbReference type="WBParaSite" id="BXY_1067800.1"/>
    </source>
</evidence>
<feature type="transmembrane region" description="Helical" evidence="9">
    <location>
        <begin position="623"/>
        <end position="643"/>
    </location>
</feature>
<feature type="region of interest" description="Disordered" evidence="8">
    <location>
        <begin position="52"/>
        <end position="84"/>
    </location>
</feature>
<organism evidence="10 11">
    <name type="scientific">Bursaphelenchus xylophilus</name>
    <name type="common">Pinewood nematode worm</name>
    <name type="synonym">Aphelenchoides xylophilus</name>
    <dbReference type="NCBI Taxonomy" id="6326"/>
    <lineage>
        <taxon>Eukaryota</taxon>
        <taxon>Metazoa</taxon>
        <taxon>Ecdysozoa</taxon>
        <taxon>Nematoda</taxon>
        <taxon>Chromadorea</taxon>
        <taxon>Rhabditida</taxon>
        <taxon>Tylenchina</taxon>
        <taxon>Tylenchomorpha</taxon>
        <taxon>Aphelenchoidea</taxon>
        <taxon>Aphelenchoididae</taxon>
        <taxon>Bursaphelenchus</taxon>
    </lineage>
</organism>
<evidence type="ECO:0000256" key="1">
    <source>
        <dbReference type="ARBA" id="ARBA00004141"/>
    </source>
</evidence>
<dbReference type="Pfam" id="PF00209">
    <property type="entry name" value="SNF"/>
    <property type="match status" value="1"/>
</dbReference>
<proteinExistence type="predicted"/>
<evidence type="ECO:0000256" key="8">
    <source>
        <dbReference type="SAM" id="MobiDB-lite"/>
    </source>
</evidence>
<feature type="transmembrane region" description="Helical" evidence="9">
    <location>
        <begin position="343"/>
        <end position="362"/>
    </location>
</feature>
<dbReference type="InterPro" id="IPR000175">
    <property type="entry name" value="Na/ntran_symport"/>
</dbReference>
<protein>
    <submittedName>
        <fullName evidence="11">Uncharacterized protein</fullName>
    </submittedName>
</protein>
<dbReference type="WBParaSite" id="BXY_1067800.1">
    <property type="protein sequence ID" value="BXY_1067800.1"/>
    <property type="gene ID" value="BXY_1067800"/>
</dbReference>
<keyword evidence="7" id="KW-0479">Metal-binding</keyword>
<dbReference type="GO" id="GO:0046872">
    <property type="term" value="F:metal ion binding"/>
    <property type="evidence" value="ECO:0007669"/>
    <property type="project" value="UniProtKB-KW"/>
</dbReference>
<keyword evidence="6 9" id="KW-0472">Membrane</keyword>
<keyword evidence="3 9" id="KW-0812">Transmembrane</keyword>
<evidence type="ECO:0000313" key="10">
    <source>
        <dbReference type="Proteomes" id="UP000095284"/>
    </source>
</evidence>
<feature type="transmembrane region" description="Helical" evidence="9">
    <location>
        <begin position="805"/>
        <end position="822"/>
    </location>
</feature>
<keyword evidence="4" id="KW-0769">Symport</keyword>
<dbReference type="AlphaFoldDB" id="A0A1I7SCC7"/>
<feature type="transmembrane region" description="Helical" evidence="9">
    <location>
        <begin position="539"/>
        <end position="560"/>
    </location>
</feature>
<evidence type="ECO:0000256" key="5">
    <source>
        <dbReference type="ARBA" id="ARBA00022989"/>
    </source>
</evidence>
<evidence type="ECO:0000256" key="6">
    <source>
        <dbReference type="ARBA" id="ARBA00023136"/>
    </source>
</evidence>
<evidence type="ECO:0000256" key="4">
    <source>
        <dbReference type="ARBA" id="ARBA00022847"/>
    </source>
</evidence>
<dbReference type="GO" id="GO:0043005">
    <property type="term" value="C:neuron projection"/>
    <property type="evidence" value="ECO:0007669"/>
    <property type="project" value="TreeGrafter"/>
</dbReference>
<dbReference type="InterPro" id="IPR037272">
    <property type="entry name" value="SNS_sf"/>
</dbReference>
<dbReference type="PROSITE" id="PS50267">
    <property type="entry name" value="NA_NEUROTRAN_SYMP_3"/>
    <property type="match status" value="1"/>
</dbReference>
<dbReference type="GO" id="GO:0005886">
    <property type="term" value="C:plasma membrane"/>
    <property type="evidence" value="ECO:0007669"/>
    <property type="project" value="TreeGrafter"/>
</dbReference>
<reference evidence="11" key="1">
    <citation type="submission" date="2016-11" db="UniProtKB">
        <authorList>
            <consortium name="WormBaseParasite"/>
        </authorList>
    </citation>
    <scope>IDENTIFICATION</scope>
</reference>
<feature type="transmembrane region" description="Helical" evidence="9">
    <location>
        <begin position="766"/>
        <end position="785"/>
    </location>
</feature>
<evidence type="ECO:0000256" key="9">
    <source>
        <dbReference type="SAM" id="Phobius"/>
    </source>
</evidence>
<feature type="binding site" evidence="7">
    <location>
        <position position="126"/>
    </location>
    <ligand>
        <name>Na(+)</name>
        <dbReference type="ChEBI" id="CHEBI:29101"/>
        <label>1</label>
    </ligand>
</feature>
<accession>A0A1I7SCC7</accession>
<feature type="transmembrane region" description="Helical" evidence="9">
    <location>
        <begin position="655"/>
        <end position="674"/>
    </location>
</feature>
<dbReference type="SUPFAM" id="SSF161070">
    <property type="entry name" value="SNF-like"/>
    <property type="match status" value="1"/>
</dbReference>
<name>A0A1I7SCC7_BURXY</name>
<feature type="transmembrane region" description="Helical" evidence="9">
    <location>
        <begin position="414"/>
        <end position="434"/>
    </location>
</feature>
<feature type="binding site" evidence="7">
    <location>
        <position position="122"/>
    </location>
    <ligand>
        <name>Na(+)</name>
        <dbReference type="ChEBI" id="CHEBI:29101"/>
        <label>1</label>
    </ligand>
</feature>